<dbReference type="Gene3D" id="2.60.40.10">
    <property type="entry name" value="Immunoglobulins"/>
    <property type="match status" value="2"/>
</dbReference>
<feature type="signal peptide" evidence="7">
    <location>
        <begin position="1"/>
        <end position="18"/>
    </location>
</feature>
<evidence type="ECO:0000259" key="9">
    <source>
        <dbReference type="Pfam" id="PF17802"/>
    </source>
</evidence>
<dbReference type="InterPro" id="IPR041033">
    <property type="entry name" value="SpaA_PFL_dom_1"/>
</dbReference>
<feature type="chain" id="PRO_5046492252" evidence="7">
    <location>
        <begin position="19"/>
        <end position="614"/>
    </location>
</feature>
<gene>
    <name evidence="10" type="ORF">BVL65_06690</name>
</gene>
<dbReference type="InterPro" id="IPR013783">
    <property type="entry name" value="Ig-like_fold"/>
</dbReference>
<keyword evidence="3 7" id="KW-0732">Signal</keyword>
<evidence type="ECO:0000313" key="11">
    <source>
        <dbReference type="Proteomes" id="UP000186260"/>
    </source>
</evidence>
<evidence type="ECO:0000256" key="6">
    <source>
        <dbReference type="SAM" id="Phobius"/>
    </source>
</evidence>
<evidence type="ECO:0000256" key="7">
    <source>
        <dbReference type="SAM" id="SignalP"/>
    </source>
</evidence>
<dbReference type="NCBIfam" id="TIGR01167">
    <property type="entry name" value="LPXTG_anchor"/>
    <property type="match status" value="1"/>
</dbReference>
<reference evidence="11" key="1">
    <citation type="submission" date="2017-01" db="EMBL/GenBank/DDBJ databases">
        <title>Gardnerella vaginalis bacteremia associated with severe acute encephalopathy in a young female patient: Case Report and characterization of the isolate.</title>
        <authorList>
            <person name="Tankovic J."/>
            <person name="Timinskas A."/>
            <person name="Zilnyte M."/>
            <person name="Janulaitiene M."/>
            <person name="Zvirbliene A."/>
            <person name="Pleckaityte M."/>
        </authorList>
    </citation>
    <scope>NUCLEOTIDE SEQUENCE [LARGE SCALE GENOMIC DNA]</scope>
    <source>
        <strain evidence="11">GV37</strain>
    </source>
</reference>
<feature type="domain" description="Gram-positive cocci surface proteins LPxTG" evidence="8">
    <location>
        <begin position="575"/>
        <end position="609"/>
    </location>
</feature>
<keyword evidence="4" id="KW-0572">Peptidoglycan-anchor</keyword>
<organism evidence="10 11">
    <name type="scientific">Gardnerella swidsinskii</name>
    <dbReference type="NCBI Taxonomy" id="2792979"/>
    <lineage>
        <taxon>Bacteria</taxon>
        <taxon>Bacillati</taxon>
        <taxon>Actinomycetota</taxon>
        <taxon>Actinomycetes</taxon>
        <taxon>Bifidobacteriales</taxon>
        <taxon>Bifidobacteriaceae</taxon>
        <taxon>Gardnerella</taxon>
    </lineage>
</organism>
<dbReference type="Gene3D" id="2.60.40.740">
    <property type="match status" value="1"/>
</dbReference>
<evidence type="ECO:0000256" key="2">
    <source>
        <dbReference type="ARBA" id="ARBA00022525"/>
    </source>
</evidence>
<keyword evidence="2" id="KW-0964">Secreted</keyword>
<keyword evidence="6" id="KW-0812">Transmembrane</keyword>
<dbReference type="EMBL" id="CP019058">
    <property type="protein sequence ID" value="APW19194.1"/>
    <property type="molecule type" value="Genomic_DNA"/>
</dbReference>
<evidence type="ECO:0000256" key="1">
    <source>
        <dbReference type="ARBA" id="ARBA00022512"/>
    </source>
</evidence>
<name>A0ABM6GKN0_9BIFI</name>
<dbReference type="NCBIfam" id="NF033902">
    <property type="entry name" value="iso_D2_wall_anc"/>
    <property type="match status" value="1"/>
</dbReference>
<feature type="region of interest" description="Disordered" evidence="5">
    <location>
        <begin position="37"/>
        <end position="59"/>
    </location>
</feature>
<dbReference type="InterPro" id="IPR048052">
    <property type="entry name" value="FM1-like"/>
</dbReference>
<feature type="transmembrane region" description="Helical" evidence="6">
    <location>
        <begin position="579"/>
        <end position="602"/>
    </location>
</feature>
<evidence type="ECO:0000256" key="5">
    <source>
        <dbReference type="SAM" id="MobiDB-lite"/>
    </source>
</evidence>
<evidence type="ECO:0000256" key="4">
    <source>
        <dbReference type="ARBA" id="ARBA00023088"/>
    </source>
</evidence>
<protein>
    <submittedName>
        <fullName evidence="10">Peptidase</fullName>
    </submittedName>
</protein>
<dbReference type="InterPro" id="IPR019931">
    <property type="entry name" value="LPXTG_anchor"/>
</dbReference>
<keyword evidence="11" id="KW-1185">Reference proteome</keyword>
<feature type="domain" description="SpaA-like prealbumin fold" evidence="9">
    <location>
        <begin position="445"/>
        <end position="548"/>
    </location>
</feature>
<sequence>MKKFTNKFVAAVASLAMAGTLCVAGAVTVAGVAWASSKPGVPQPSVKMGPKAPWESEAPTTGSLTIVKCKKKDVSTTTTTVASSSTANASASNETGKTQDTSCPAGFEPLKDVSFTVTKVASIKEGTNDVTLNLAKYVSWQKIAGIVSKLNAHPEEAGVVTLGTGTDVHNMTATDKDGKSTLNNLAVGLYKIVEKVPDGYGAYDFSSFYMTLPLIEQKTDNGKTTTVYEYNPVVKPKNIDLSSAIKKNVDKSHIFAGVKDKIYYTITAKVNKTKIDKDLTEKNLKDYAVFDDAPTSAFTEPNNQGLDAAVQSVKFGTGSDSTFTKGENNDYTVTAMANSDNAEITTAGDTKGLAAGHTRILVKFTEAGSKKIASKLNNVAAGSEAPQVEVELAFDISKAFKDSTTDKTITNKSGFFPAHDEGTTAPNPIIPNVDGSKPTVKFGYLQVDKYNSEDESKKLSGAEFKIFTDKNKADLCTKSLKENTAVDAEDSPCKAASAFDETTVEGGKFSNPYKAEAGSTLYVVEVKAPEGFALSPVVKEITVKDTTTNDNPDTLKFPNIPLHGEKDGNKFWFNLPATGAAGVILFALAGIGLIAASVFLYMRNRKEEEQQQNA</sequence>
<accession>A0ABM6GKN0</accession>
<feature type="region of interest" description="Disordered" evidence="5">
    <location>
        <begin position="80"/>
        <end position="103"/>
    </location>
</feature>
<dbReference type="Pfam" id="PF00746">
    <property type="entry name" value="Gram_pos_anchor"/>
    <property type="match status" value="1"/>
</dbReference>
<evidence type="ECO:0000256" key="3">
    <source>
        <dbReference type="ARBA" id="ARBA00022729"/>
    </source>
</evidence>
<dbReference type="Pfam" id="PF17802">
    <property type="entry name" value="SpaA"/>
    <property type="match status" value="1"/>
</dbReference>
<evidence type="ECO:0000259" key="8">
    <source>
        <dbReference type="Pfam" id="PF00746"/>
    </source>
</evidence>
<keyword evidence="6" id="KW-1133">Transmembrane helix</keyword>
<keyword evidence="6" id="KW-0472">Membrane</keyword>
<keyword evidence="1" id="KW-0134">Cell wall</keyword>
<evidence type="ECO:0000313" key="10">
    <source>
        <dbReference type="EMBL" id="APW19194.1"/>
    </source>
</evidence>
<dbReference type="RefSeq" id="WP_076003072.1">
    <property type="nucleotide sequence ID" value="NZ_CP019058.1"/>
</dbReference>
<feature type="compositionally biased region" description="Low complexity" evidence="5">
    <location>
        <begin position="80"/>
        <end position="93"/>
    </location>
</feature>
<dbReference type="Proteomes" id="UP000186260">
    <property type="component" value="Chromosome"/>
</dbReference>
<proteinExistence type="predicted"/>